<gene>
    <name evidence="8" type="primary">acpS</name>
    <name evidence="10" type="ORF">IM725_18670</name>
</gene>
<comment type="caution">
    <text evidence="10">The sequence shown here is derived from an EMBL/GenBank/DDBJ whole genome shotgun (WGS) entry which is preliminary data.</text>
</comment>
<dbReference type="InterPro" id="IPR008278">
    <property type="entry name" value="4-PPantetheinyl_Trfase_dom"/>
</dbReference>
<dbReference type="Proteomes" id="UP000715965">
    <property type="component" value="Unassembled WGS sequence"/>
</dbReference>
<proteinExistence type="inferred from homology"/>
<keyword evidence="5 8" id="KW-0460">Magnesium</keyword>
<comment type="cofactor">
    <cofactor evidence="8">
        <name>Mg(2+)</name>
        <dbReference type="ChEBI" id="CHEBI:18420"/>
    </cofactor>
</comment>
<evidence type="ECO:0000256" key="4">
    <source>
        <dbReference type="ARBA" id="ARBA00022832"/>
    </source>
</evidence>
<evidence type="ECO:0000256" key="2">
    <source>
        <dbReference type="ARBA" id="ARBA00022679"/>
    </source>
</evidence>
<feature type="domain" description="4'-phosphopantetheinyl transferase" evidence="9">
    <location>
        <begin position="4"/>
        <end position="121"/>
    </location>
</feature>
<name>A0ABR9SJV0_9BURK</name>
<organism evidence="10 11">
    <name type="scientific">Ramlibacter aquaticus</name>
    <dbReference type="NCBI Taxonomy" id="2780094"/>
    <lineage>
        <taxon>Bacteria</taxon>
        <taxon>Pseudomonadati</taxon>
        <taxon>Pseudomonadota</taxon>
        <taxon>Betaproteobacteria</taxon>
        <taxon>Burkholderiales</taxon>
        <taxon>Comamonadaceae</taxon>
        <taxon>Ramlibacter</taxon>
    </lineage>
</organism>
<evidence type="ECO:0000256" key="7">
    <source>
        <dbReference type="ARBA" id="ARBA00023160"/>
    </source>
</evidence>
<evidence type="ECO:0000313" key="11">
    <source>
        <dbReference type="Proteomes" id="UP000715965"/>
    </source>
</evidence>
<keyword evidence="8" id="KW-0963">Cytoplasm</keyword>
<keyword evidence="3 8" id="KW-0479">Metal-binding</keyword>
<dbReference type="InterPro" id="IPR002582">
    <property type="entry name" value="ACPS"/>
</dbReference>
<feature type="binding site" evidence="8">
    <location>
        <position position="8"/>
    </location>
    <ligand>
        <name>Mg(2+)</name>
        <dbReference type="ChEBI" id="CHEBI:18420"/>
    </ligand>
</feature>
<feature type="binding site" evidence="8">
    <location>
        <position position="62"/>
    </location>
    <ligand>
        <name>Mg(2+)</name>
        <dbReference type="ChEBI" id="CHEBI:18420"/>
    </ligand>
</feature>
<keyword evidence="11" id="KW-1185">Reference proteome</keyword>
<dbReference type="EMBL" id="JADDOJ010000113">
    <property type="protein sequence ID" value="MBE7942597.1"/>
    <property type="molecule type" value="Genomic_DNA"/>
</dbReference>
<dbReference type="HAMAP" id="MF_00101">
    <property type="entry name" value="AcpS"/>
    <property type="match status" value="1"/>
</dbReference>
<comment type="similarity">
    <text evidence="8">Belongs to the P-Pant transferase superfamily. AcpS family.</text>
</comment>
<evidence type="ECO:0000256" key="3">
    <source>
        <dbReference type="ARBA" id="ARBA00022723"/>
    </source>
</evidence>
<accession>A0ABR9SJV0</accession>
<evidence type="ECO:0000256" key="6">
    <source>
        <dbReference type="ARBA" id="ARBA00023098"/>
    </source>
</evidence>
<keyword evidence="2 8" id="KW-0808">Transferase</keyword>
<evidence type="ECO:0000313" key="10">
    <source>
        <dbReference type="EMBL" id="MBE7942597.1"/>
    </source>
</evidence>
<evidence type="ECO:0000256" key="5">
    <source>
        <dbReference type="ARBA" id="ARBA00022842"/>
    </source>
</evidence>
<dbReference type="Gene3D" id="3.90.470.20">
    <property type="entry name" value="4'-phosphopantetheinyl transferase domain"/>
    <property type="match status" value="1"/>
</dbReference>
<dbReference type="InterPro" id="IPR004568">
    <property type="entry name" value="Ppantetheine-prot_Trfase_dom"/>
</dbReference>
<keyword evidence="1 8" id="KW-0444">Lipid biosynthesis</keyword>
<dbReference type="Pfam" id="PF01648">
    <property type="entry name" value="ACPS"/>
    <property type="match status" value="1"/>
</dbReference>
<dbReference type="NCBIfam" id="TIGR00516">
    <property type="entry name" value="acpS"/>
    <property type="match status" value="1"/>
</dbReference>
<keyword evidence="4 8" id="KW-0276">Fatty acid metabolism</keyword>
<dbReference type="RefSeq" id="WP_193782144.1">
    <property type="nucleotide sequence ID" value="NZ_JADDOJ010000113.1"/>
</dbReference>
<evidence type="ECO:0000256" key="1">
    <source>
        <dbReference type="ARBA" id="ARBA00022516"/>
    </source>
</evidence>
<keyword evidence="7 8" id="KW-0275">Fatty acid biosynthesis</keyword>
<protein>
    <recommendedName>
        <fullName evidence="8">Holo-[acyl-carrier-protein] synthase</fullName>
        <shortName evidence="8">Holo-ACP synthase</shortName>
        <ecNumber evidence="8">2.7.8.7</ecNumber>
    </recommendedName>
    <alternativeName>
        <fullName evidence="8">4'-phosphopantetheinyl transferase AcpS</fullName>
    </alternativeName>
</protein>
<comment type="catalytic activity">
    <reaction evidence="8">
        <text>apo-[ACP] + CoA = holo-[ACP] + adenosine 3',5'-bisphosphate + H(+)</text>
        <dbReference type="Rhea" id="RHEA:12068"/>
        <dbReference type="Rhea" id="RHEA-COMP:9685"/>
        <dbReference type="Rhea" id="RHEA-COMP:9690"/>
        <dbReference type="ChEBI" id="CHEBI:15378"/>
        <dbReference type="ChEBI" id="CHEBI:29999"/>
        <dbReference type="ChEBI" id="CHEBI:57287"/>
        <dbReference type="ChEBI" id="CHEBI:58343"/>
        <dbReference type="ChEBI" id="CHEBI:64479"/>
        <dbReference type="EC" id="2.7.8.7"/>
    </reaction>
</comment>
<evidence type="ECO:0000256" key="8">
    <source>
        <dbReference type="HAMAP-Rule" id="MF_00101"/>
    </source>
</evidence>
<dbReference type="EC" id="2.7.8.7" evidence="8"/>
<keyword evidence="6 8" id="KW-0443">Lipid metabolism</keyword>
<comment type="subcellular location">
    <subcellularLocation>
        <location evidence="8">Cytoplasm</location>
    </subcellularLocation>
</comment>
<dbReference type="InterPro" id="IPR037143">
    <property type="entry name" value="4-PPantetheinyl_Trfase_dom_sf"/>
</dbReference>
<evidence type="ECO:0000259" key="9">
    <source>
        <dbReference type="Pfam" id="PF01648"/>
    </source>
</evidence>
<sequence length="133" mass="15082">MIVGIGTDICDVRRIRASYERHGERFLDRVLAEGERRVWRARSARWPDRGLRFLATRFSAKEAFSKAVGLGMRMPMAWRLCEIANHASGQPYIVLHGGLKDWFEARGLTAHVTVTDESDYAASFVVVEKKDSA</sequence>
<dbReference type="SUPFAM" id="SSF56214">
    <property type="entry name" value="4'-phosphopantetheinyl transferase"/>
    <property type="match status" value="1"/>
</dbReference>
<reference evidence="10 11" key="1">
    <citation type="submission" date="2020-10" db="EMBL/GenBank/DDBJ databases">
        <title>Draft genome of Ramlibacter aquaticus LMG 30558.</title>
        <authorList>
            <person name="Props R."/>
        </authorList>
    </citation>
    <scope>NUCLEOTIDE SEQUENCE [LARGE SCALE GENOMIC DNA]</scope>
    <source>
        <strain evidence="10 11">LMG 30558</strain>
    </source>
</reference>
<comment type="function">
    <text evidence="8">Transfers the 4'-phosphopantetheine moiety from coenzyme A to a Ser of acyl-carrier-protein.</text>
</comment>
<dbReference type="NCBIfam" id="TIGR00556">
    <property type="entry name" value="pantethn_trn"/>
    <property type="match status" value="1"/>
</dbReference>
<dbReference type="GO" id="GO:0008897">
    <property type="term" value="F:holo-[acyl-carrier-protein] synthase activity"/>
    <property type="evidence" value="ECO:0007669"/>
    <property type="project" value="UniProtKB-EC"/>
</dbReference>